<accession>A0ABN3U8L2</accession>
<evidence type="ECO:0000313" key="3">
    <source>
        <dbReference type="Proteomes" id="UP001501842"/>
    </source>
</evidence>
<dbReference type="Proteomes" id="UP001501842">
    <property type="component" value="Unassembled WGS sequence"/>
</dbReference>
<dbReference type="Pfam" id="PF22181">
    <property type="entry name" value="TarS_linker"/>
    <property type="match status" value="1"/>
</dbReference>
<dbReference type="RefSeq" id="WP_344450732.1">
    <property type="nucleotide sequence ID" value="NZ_BAAATZ010000009.1"/>
</dbReference>
<comment type="caution">
    <text evidence="2">The sequence shown here is derived from an EMBL/GenBank/DDBJ whole genome shotgun (WGS) entry which is preliminary data.</text>
</comment>
<evidence type="ECO:0000259" key="1">
    <source>
        <dbReference type="Pfam" id="PF22181"/>
    </source>
</evidence>
<dbReference type="InterPro" id="IPR054028">
    <property type="entry name" value="TarS/TarP_linker"/>
</dbReference>
<proteinExistence type="predicted"/>
<protein>
    <recommendedName>
        <fullName evidence="1">TarS/TarP linker domain-containing protein</fullName>
    </recommendedName>
</protein>
<feature type="domain" description="TarS/TarP linker" evidence="1">
    <location>
        <begin position="12"/>
        <end position="77"/>
    </location>
</feature>
<gene>
    <name evidence="2" type="ORF">GCM10010439_27480</name>
</gene>
<evidence type="ECO:0000313" key="2">
    <source>
        <dbReference type="EMBL" id="GAA2726007.1"/>
    </source>
</evidence>
<dbReference type="EMBL" id="BAAATZ010000009">
    <property type="protein sequence ID" value="GAA2726007.1"/>
    <property type="molecule type" value="Genomic_DNA"/>
</dbReference>
<keyword evidence="3" id="KW-1185">Reference proteome</keyword>
<sequence>MTTPTLQPTLSLAREILGVYDQRFLQMEPPVRRRVATATKDMLDELLTADVRRELPERDRLRAFCIENELFEELERLIADEAAGHREGAVVVGGRIYAVYPYLRGVPRQDADITAEVGVEHSLESLGWSKGLLKVRGWARIARIQAKNPEIHLIMRDGRDEIRIETEPLGNAPSEGAFEALLEVPEGGPWAVHVEVRTLGLRRSTPFGAHRPEGFRAPGEREDVRVGLAGGLRVERVAGEVPRPRRSWQFWRGRQA</sequence>
<reference evidence="2 3" key="1">
    <citation type="journal article" date="2019" name="Int. J. Syst. Evol. Microbiol.">
        <title>The Global Catalogue of Microorganisms (GCM) 10K type strain sequencing project: providing services to taxonomists for standard genome sequencing and annotation.</title>
        <authorList>
            <consortium name="The Broad Institute Genomics Platform"/>
            <consortium name="The Broad Institute Genome Sequencing Center for Infectious Disease"/>
            <person name="Wu L."/>
            <person name="Ma J."/>
        </authorList>
    </citation>
    <scope>NUCLEOTIDE SEQUENCE [LARGE SCALE GENOMIC DNA]</scope>
    <source>
        <strain evidence="2 3">JCM 8201</strain>
    </source>
</reference>
<organism evidence="2 3">
    <name type="scientific">Actinocorallia aurantiaca</name>
    <dbReference type="NCBI Taxonomy" id="46204"/>
    <lineage>
        <taxon>Bacteria</taxon>
        <taxon>Bacillati</taxon>
        <taxon>Actinomycetota</taxon>
        <taxon>Actinomycetes</taxon>
        <taxon>Streptosporangiales</taxon>
        <taxon>Thermomonosporaceae</taxon>
        <taxon>Actinocorallia</taxon>
    </lineage>
</organism>
<name>A0ABN3U8L2_9ACTN</name>